<dbReference type="PROSITE" id="PS50110">
    <property type="entry name" value="RESPONSE_REGULATORY"/>
    <property type="match status" value="1"/>
</dbReference>
<evidence type="ECO:0000313" key="4">
    <source>
        <dbReference type="EMBL" id="SDS99563.1"/>
    </source>
</evidence>
<organism evidence="4 5">
    <name type="scientific">Friedmanniella luteola</name>
    <dbReference type="NCBI Taxonomy" id="546871"/>
    <lineage>
        <taxon>Bacteria</taxon>
        <taxon>Bacillati</taxon>
        <taxon>Actinomycetota</taxon>
        <taxon>Actinomycetes</taxon>
        <taxon>Propionibacteriales</taxon>
        <taxon>Nocardioidaceae</taxon>
        <taxon>Friedmanniella</taxon>
    </lineage>
</organism>
<name>A0A1H1WQY4_9ACTN</name>
<keyword evidence="4" id="KW-0238">DNA-binding</keyword>
<dbReference type="GO" id="GO:0000160">
    <property type="term" value="P:phosphorelay signal transduction system"/>
    <property type="evidence" value="ECO:0007669"/>
    <property type="project" value="InterPro"/>
</dbReference>
<keyword evidence="5" id="KW-1185">Reference proteome</keyword>
<dbReference type="SMART" id="SM00448">
    <property type="entry name" value="REC"/>
    <property type="match status" value="1"/>
</dbReference>
<feature type="domain" description="Response regulatory" evidence="3">
    <location>
        <begin position="3"/>
        <end position="119"/>
    </location>
</feature>
<evidence type="ECO:0000259" key="3">
    <source>
        <dbReference type="PROSITE" id="PS50110"/>
    </source>
</evidence>
<dbReference type="GO" id="GO:0003677">
    <property type="term" value="F:DNA binding"/>
    <property type="evidence" value="ECO:0007669"/>
    <property type="project" value="UniProtKB-KW"/>
</dbReference>
<keyword evidence="1" id="KW-0597">Phosphoprotein</keyword>
<dbReference type="InterPro" id="IPR001789">
    <property type="entry name" value="Sig_transdc_resp-reg_receiver"/>
</dbReference>
<evidence type="ECO:0000256" key="2">
    <source>
        <dbReference type="SAM" id="MobiDB-lite"/>
    </source>
</evidence>
<dbReference type="PANTHER" id="PTHR45566">
    <property type="entry name" value="HTH-TYPE TRANSCRIPTIONAL REGULATOR YHJB-RELATED"/>
    <property type="match status" value="1"/>
</dbReference>
<dbReference type="SUPFAM" id="SSF52172">
    <property type="entry name" value="CheY-like"/>
    <property type="match status" value="1"/>
</dbReference>
<proteinExistence type="predicted"/>
<dbReference type="Gene3D" id="3.40.50.2300">
    <property type="match status" value="1"/>
</dbReference>
<feature type="modified residue" description="4-aspartylphosphate" evidence="1">
    <location>
        <position position="54"/>
    </location>
</feature>
<dbReference type="InterPro" id="IPR011006">
    <property type="entry name" value="CheY-like_superfamily"/>
</dbReference>
<protein>
    <submittedName>
        <fullName evidence="4">DNA-binding response regulator, NarL/FixJ family, contains REC and HTH domains</fullName>
    </submittedName>
</protein>
<feature type="region of interest" description="Disordered" evidence="2">
    <location>
        <begin position="156"/>
        <end position="207"/>
    </location>
</feature>
<evidence type="ECO:0000313" key="5">
    <source>
        <dbReference type="Proteomes" id="UP000199092"/>
    </source>
</evidence>
<dbReference type="EMBL" id="LT629749">
    <property type="protein sequence ID" value="SDS99563.1"/>
    <property type="molecule type" value="Genomic_DNA"/>
</dbReference>
<reference evidence="4 5" key="1">
    <citation type="submission" date="2016-10" db="EMBL/GenBank/DDBJ databases">
        <authorList>
            <person name="de Groot N.N."/>
        </authorList>
    </citation>
    <scope>NUCLEOTIDE SEQUENCE [LARGE SCALE GENOMIC DNA]</scope>
    <source>
        <strain evidence="4 5">DSM 21741</strain>
    </source>
</reference>
<evidence type="ECO:0000256" key="1">
    <source>
        <dbReference type="PROSITE-ProRule" id="PRU00169"/>
    </source>
</evidence>
<dbReference type="Proteomes" id="UP000199092">
    <property type="component" value="Chromosome I"/>
</dbReference>
<accession>A0A1H1WQY4</accession>
<dbReference type="Pfam" id="PF00072">
    <property type="entry name" value="Response_reg"/>
    <property type="match status" value="1"/>
</dbReference>
<dbReference type="AlphaFoldDB" id="A0A1H1WQY4"/>
<dbReference type="InterPro" id="IPR058245">
    <property type="entry name" value="NreC/VraR/RcsB-like_REC"/>
</dbReference>
<dbReference type="InterPro" id="IPR051015">
    <property type="entry name" value="EvgA-like"/>
</dbReference>
<dbReference type="CDD" id="cd17535">
    <property type="entry name" value="REC_NarL-like"/>
    <property type="match status" value="1"/>
</dbReference>
<sequence length="289" mass="31172">MIRVLVVDDHAFFRGCLVSLIGDSADFEVVGECADGVEVVEAVAALRPDIVLMDVQMTTMSGIEAMAMLHREDPSVRVVMLTSDVADSSRAAARGRGAMGYLVKGCRPALILAALRRVALGGTARPEDLPQMRAEMSLQGPERRRVAGDQSKRASFVPCMPMTGEDDALPPRTEGDRPAALVGWSAHGRRRQERGSTTPQAPRLPEHYAAGAGRAFRYARLASRRSKPTGSAAPQKPEDVPSSPWLHDRRLRAANVSRYLLVPGLEGRGGLSVGAGRIGDTRRRPCCLK</sequence>
<dbReference type="OrthoDB" id="3214657at2"/>
<gene>
    <name evidence="4" type="ORF">SAMN04488543_2803</name>
</gene>
<dbReference type="STRING" id="546871.SAMN04488543_2803"/>
<dbReference type="PANTHER" id="PTHR45566:SF2">
    <property type="entry name" value="NARL SUBFAMILY"/>
    <property type="match status" value="1"/>
</dbReference>
<feature type="region of interest" description="Disordered" evidence="2">
    <location>
        <begin position="223"/>
        <end position="246"/>
    </location>
</feature>